<keyword evidence="1" id="KW-1133">Transmembrane helix</keyword>
<name>A0A7S4LIK8_9EUGL</name>
<accession>A0A7S4LIK8</accession>
<reference evidence="3" key="1">
    <citation type="submission" date="2021-01" db="EMBL/GenBank/DDBJ databases">
        <authorList>
            <person name="Corre E."/>
            <person name="Pelletier E."/>
            <person name="Niang G."/>
            <person name="Scheremetjew M."/>
            <person name="Finn R."/>
            <person name="Kale V."/>
            <person name="Holt S."/>
            <person name="Cochrane G."/>
            <person name="Meng A."/>
            <person name="Brown T."/>
            <person name="Cohen L."/>
        </authorList>
    </citation>
    <scope>NUCLEOTIDE SEQUENCE</scope>
    <source>
        <strain evidence="3">CCMP1594</strain>
    </source>
</reference>
<feature type="signal peptide" evidence="2">
    <location>
        <begin position="1"/>
        <end position="22"/>
    </location>
</feature>
<evidence type="ECO:0000313" key="3">
    <source>
        <dbReference type="EMBL" id="CAE0831444.1"/>
    </source>
</evidence>
<feature type="chain" id="PRO_5030775382" description="Secreted protein" evidence="2">
    <location>
        <begin position="23"/>
        <end position="112"/>
    </location>
</feature>
<organism evidence="3">
    <name type="scientific">Eutreptiella gymnastica</name>
    <dbReference type="NCBI Taxonomy" id="73025"/>
    <lineage>
        <taxon>Eukaryota</taxon>
        <taxon>Discoba</taxon>
        <taxon>Euglenozoa</taxon>
        <taxon>Euglenida</taxon>
        <taxon>Spirocuta</taxon>
        <taxon>Euglenophyceae</taxon>
        <taxon>Eutreptiales</taxon>
        <taxon>Eutreptiaceae</taxon>
        <taxon>Eutreptiella</taxon>
    </lineage>
</organism>
<feature type="transmembrane region" description="Helical" evidence="1">
    <location>
        <begin position="7"/>
        <end position="31"/>
    </location>
</feature>
<evidence type="ECO:0000256" key="2">
    <source>
        <dbReference type="SAM" id="SignalP"/>
    </source>
</evidence>
<sequence length="112" mass="12668">MRSVHSGLHCCLFCCVYRVCVCVCVGALVWVCVPARGAKGCVVFRSGRGSHQECDKECNCCLHRFNGLQLPYFFFLFPAVFSCLRQRFCQNTPQRIIPAEATMMQSKHQGCH</sequence>
<keyword evidence="1" id="KW-0812">Transmembrane</keyword>
<evidence type="ECO:0000256" key="1">
    <source>
        <dbReference type="SAM" id="Phobius"/>
    </source>
</evidence>
<gene>
    <name evidence="3" type="ORF">EGYM00163_LOCUS42726</name>
</gene>
<evidence type="ECO:0008006" key="4">
    <source>
        <dbReference type="Google" id="ProtNLM"/>
    </source>
</evidence>
<dbReference type="AlphaFoldDB" id="A0A7S4LIK8"/>
<keyword evidence="1" id="KW-0472">Membrane</keyword>
<keyword evidence="2" id="KW-0732">Signal</keyword>
<dbReference type="EMBL" id="HBJA01124109">
    <property type="protein sequence ID" value="CAE0831444.1"/>
    <property type="molecule type" value="Transcribed_RNA"/>
</dbReference>
<proteinExistence type="predicted"/>
<protein>
    <recommendedName>
        <fullName evidence="4">Secreted protein</fullName>
    </recommendedName>
</protein>